<dbReference type="EMBL" id="UINC01000766">
    <property type="protein sequence ID" value="SUZ60813.1"/>
    <property type="molecule type" value="Genomic_DNA"/>
</dbReference>
<dbReference type="PANTHER" id="PTHR48073">
    <property type="entry name" value="O-SUCCINYLBENZOATE SYNTHASE-RELATED"/>
    <property type="match status" value="1"/>
</dbReference>
<dbReference type="GO" id="GO:0003824">
    <property type="term" value="F:catalytic activity"/>
    <property type="evidence" value="ECO:0007669"/>
    <property type="project" value="UniProtKB-ARBA"/>
</dbReference>
<sequence>MHLELYRLDIPFTTAFRHHSAVRTATQSVWVKAQSGECVGMGEGCPREYVTGESIASVQTFFHTYCEALCQTVGSVEALVAWAADHTAVIDANPAGWCAIELAMLEFFAKREGVTVEQLVAVVPTAGTFRYSAVVGDSKLDVFQETVARYCAMGFTDFKLKLSGDLAQDRAKVDVLRDLTDVEKLRVRVDANNLWNDAESAVRHLNDLQFSFVGIEEPLSANAVDGMRMVAAQTGVPIILDESLLRADQIAAFAADPDCWIVNIRVSKMGGLLRSLAVLRAAHAAGISIIVGAQVGETSVLTRAGLVVACAAAGGLFAQEGAFGTHLLQTDVAHPPLMFGPAGVLNADAYGLSERVGWGLTLRPGQEFTTSLSRE</sequence>
<organism evidence="3">
    <name type="scientific">marine metagenome</name>
    <dbReference type="NCBI Taxonomy" id="408172"/>
    <lineage>
        <taxon>unclassified sequences</taxon>
        <taxon>metagenomes</taxon>
        <taxon>ecological metagenomes</taxon>
    </lineage>
</organism>
<evidence type="ECO:0000313" key="3">
    <source>
        <dbReference type="EMBL" id="SUZ60813.1"/>
    </source>
</evidence>
<keyword evidence="1" id="KW-0479">Metal-binding</keyword>
<gene>
    <name evidence="3" type="ORF">METZ01_LOCUS13667</name>
</gene>
<name>A0A381P595_9ZZZZ</name>
<proteinExistence type="predicted"/>
<dbReference type="SUPFAM" id="SSF54826">
    <property type="entry name" value="Enolase N-terminal domain-like"/>
    <property type="match status" value="1"/>
</dbReference>
<reference evidence="3" key="1">
    <citation type="submission" date="2018-05" db="EMBL/GenBank/DDBJ databases">
        <authorList>
            <person name="Lanie J.A."/>
            <person name="Ng W.-L."/>
            <person name="Kazmierczak K.M."/>
            <person name="Andrzejewski T.M."/>
            <person name="Davidsen T.M."/>
            <person name="Wayne K.J."/>
            <person name="Tettelin H."/>
            <person name="Glass J.I."/>
            <person name="Rusch D."/>
            <person name="Podicherti R."/>
            <person name="Tsui H.-C.T."/>
            <person name="Winkler M.E."/>
        </authorList>
    </citation>
    <scope>NUCLEOTIDE SEQUENCE</scope>
</reference>
<dbReference type="SUPFAM" id="SSF51604">
    <property type="entry name" value="Enolase C-terminal domain-like"/>
    <property type="match status" value="1"/>
</dbReference>
<dbReference type="SMART" id="SM00922">
    <property type="entry name" value="MR_MLE"/>
    <property type="match status" value="1"/>
</dbReference>
<dbReference type="Gene3D" id="3.30.390.10">
    <property type="entry name" value="Enolase-like, N-terminal domain"/>
    <property type="match status" value="1"/>
</dbReference>
<feature type="domain" description="Mandelate racemase/muconate lactonizing enzyme C-terminal" evidence="2">
    <location>
        <begin position="140"/>
        <end position="237"/>
    </location>
</feature>
<dbReference type="GO" id="GO:0046872">
    <property type="term" value="F:metal ion binding"/>
    <property type="evidence" value="ECO:0007669"/>
    <property type="project" value="UniProtKB-KW"/>
</dbReference>
<accession>A0A381P595</accession>
<dbReference type="AlphaFoldDB" id="A0A381P595"/>
<dbReference type="Pfam" id="PF13378">
    <property type="entry name" value="MR_MLE_C"/>
    <property type="match status" value="1"/>
</dbReference>
<dbReference type="Gene3D" id="3.20.20.120">
    <property type="entry name" value="Enolase-like C-terminal domain"/>
    <property type="match status" value="1"/>
</dbReference>
<evidence type="ECO:0000256" key="1">
    <source>
        <dbReference type="ARBA" id="ARBA00022723"/>
    </source>
</evidence>
<dbReference type="PANTHER" id="PTHR48073:SF2">
    <property type="entry name" value="O-SUCCINYLBENZOATE SYNTHASE"/>
    <property type="match status" value="1"/>
</dbReference>
<dbReference type="InterPro" id="IPR029017">
    <property type="entry name" value="Enolase-like_N"/>
</dbReference>
<dbReference type="InterPro" id="IPR036849">
    <property type="entry name" value="Enolase-like_C_sf"/>
</dbReference>
<protein>
    <recommendedName>
        <fullName evidence="2">Mandelate racemase/muconate lactonizing enzyme C-terminal domain-containing protein</fullName>
    </recommendedName>
</protein>
<evidence type="ECO:0000259" key="2">
    <source>
        <dbReference type="SMART" id="SM00922"/>
    </source>
</evidence>
<dbReference type="InterPro" id="IPR029065">
    <property type="entry name" value="Enolase_C-like"/>
</dbReference>
<dbReference type="InterPro" id="IPR013342">
    <property type="entry name" value="Mandelate_racemase_C"/>
</dbReference>